<evidence type="ECO:0000256" key="2">
    <source>
        <dbReference type="SAM" id="SignalP"/>
    </source>
</evidence>
<organism evidence="3 4">
    <name type="scientific">Strigops habroptila</name>
    <name type="common">Kakapo</name>
    <dbReference type="NCBI Taxonomy" id="2489341"/>
    <lineage>
        <taxon>Eukaryota</taxon>
        <taxon>Metazoa</taxon>
        <taxon>Chordata</taxon>
        <taxon>Craniata</taxon>
        <taxon>Vertebrata</taxon>
        <taxon>Euteleostomi</taxon>
        <taxon>Archelosauria</taxon>
        <taxon>Archosauria</taxon>
        <taxon>Dinosauria</taxon>
        <taxon>Saurischia</taxon>
        <taxon>Theropoda</taxon>
        <taxon>Coelurosauria</taxon>
        <taxon>Aves</taxon>
        <taxon>Neognathae</taxon>
        <taxon>Neoaves</taxon>
        <taxon>Telluraves</taxon>
        <taxon>Australaves</taxon>
        <taxon>Psittaciformes</taxon>
        <taxon>Psittacidae</taxon>
        <taxon>Strigops</taxon>
    </lineage>
</organism>
<reference evidence="3 4" key="1">
    <citation type="submission" date="2019-11" db="EMBL/GenBank/DDBJ databases">
        <title>Strigops habroptila (kakapo) genome, bStrHab1, primary haplotype, v2.</title>
        <authorList>
            <person name="Jarvis E.D."/>
            <person name="Howard J."/>
            <person name="Rhie A."/>
            <person name="Phillippy A."/>
            <person name="Korlach J."/>
            <person name="Digby A."/>
            <person name="Iorns D."/>
            <person name="Eason D."/>
            <person name="Robertson B."/>
            <person name="Raemaekers T."/>
            <person name="Howe K."/>
            <person name="Lewin H."/>
            <person name="Damas J."/>
            <person name="Hastie A."/>
            <person name="Tracey A."/>
            <person name="Chow W."/>
            <person name="Fedrigo O."/>
        </authorList>
    </citation>
    <scope>NUCLEOTIDE SEQUENCE [LARGE SCALE GENOMIC DNA]</scope>
</reference>
<feature type="compositionally biased region" description="Polar residues" evidence="1">
    <location>
        <begin position="92"/>
        <end position="106"/>
    </location>
</feature>
<reference evidence="3" key="2">
    <citation type="submission" date="2025-08" db="UniProtKB">
        <authorList>
            <consortium name="Ensembl"/>
        </authorList>
    </citation>
    <scope>IDENTIFICATION</scope>
</reference>
<evidence type="ECO:0000256" key="1">
    <source>
        <dbReference type="SAM" id="MobiDB-lite"/>
    </source>
</evidence>
<feature type="chain" id="PRO_5025693475" evidence="2">
    <location>
        <begin position="22"/>
        <end position="137"/>
    </location>
</feature>
<keyword evidence="2" id="KW-0732">Signal</keyword>
<protein>
    <submittedName>
        <fullName evidence="3">Uncharacterized protein</fullName>
    </submittedName>
</protein>
<dbReference type="Proteomes" id="UP000472266">
    <property type="component" value="Chromosome 12"/>
</dbReference>
<feature type="region of interest" description="Disordered" evidence="1">
    <location>
        <begin position="91"/>
        <end position="137"/>
    </location>
</feature>
<dbReference type="Ensembl" id="ENSSHBT00005007619.1">
    <property type="protein sequence ID" value="ENSSHBP00005006320.1"/>
    <property type="gene ID" value="ENSSHBG00005005498.1"/>
</dbReference>
<dbReference type="AlphaFoldDB" id="A0A672TXF8"/>
<name>A0A672TXF8_STRHB</name>
<proteinExistence type="predicted"/>
<evidence type="ECO:0000313" key="3">
    <source>
        <dbReference type="Ensembl" id="ENSSHBP00005006320.1"/>
    </source>
</evidence>
<dbReference type="InParanoid" id="A0A672TXF8"/>
<evidence type="ECO:0000313" key="4">
    <source>
        <dbReference type="Proteomes" id="UP000472266"/>
    </source>
</evidence>
<reference evidence="3" key="3">
    <citation type="submission" date="2025-09" db="UniProtKB">
        <authorList>
            <consortium name="Ensembl"/>
        </authorList>
    </citation>
    <scope>IDENTIFICATION</scope>
</reference>
<feature type="signal peptide" evidence="2">
    <location>
        <begin position="1"/>
        <end position="21"/>
    </location>
</feature>
<sequence length="137" mass="14511">MGSGLLCPHLCTLLLPNTCSAEGPDPAFVSSPSLIAPACSHHSTILPVPQPMRGVLQDHSHIKAPRFFQDRQVCGASQRWAPTHIRMIQPKSLGNTTLLSGNNSTPLPSPESPIRSHPWSQIPGADPALMASSPPAS</sequence>
<accession>A0A672TXF8</accession>
<keyword evidence="4" id="KW-1185">Reference proteome</keyword>